<gene>
    <name evidence="1" type="ORF">H4S07_005164</name>
</gene>
<proteinExistence type="predicted"/>
<evidence type="ECO:0000313" key="1">
    <source>
        <dbReference type="EMBL" id="KAJ2800514.1"/>
    </source>
</evidence>
<feature type="non-terminal residue" evidence="1">
    <location>
        <position position="554"/>
    </location>
</feature>
<dbReference type="EMBL" id="JANBUP010002395">
    <property type="protein sequence ID" value="KAJ2800514.1"/>
    <property type="molecule type" value="Genomic_DNA"/>
</dbReference>
<sequence length="554" mass="63098">MLSSRAVRTAGAGSVTHSAAIQAAVYQSRRWKNYYPTLKIRPQNLDLDDLLLCPLSDGLHNPFKRAIAEKREQISEAKVKEAQVFAQYVPQNRGSNPLSLENEYMRRNIEFLHDHSGIKLSPTRAYHDIVELPEFLNKKSAFGIVKIFQRFRSTKEEYHDRRTDDAKYMGEFDFAKPKWMPEDYMAHLDLYVKMLYTLPADKRQPYYRDFFLIIKAIRQRPKMHGRFIESTVFKKHILAYFLVVGQSNLALCVGVDLVLSAIPESLSRWTLVRLLGLEPMYNTNVVSIKDLSALREGEKPSRSISDREYRYNMLTHAILAYYYERPDAHVTDLEIVRLIRCIEARELAGDLMDMLPLVLRRFAAGTTKTLPSADLVELYYETKAVEWAIGDSQLVMRYALAFIRVEQVYRAAKVLNTIADMPPKAIPNVRGTTCQVAAAISKLALCGDAGSEKLVVITLEHLSRNSIEPSSSAPVSQSEYKAMLVEDIVANMLDWKLEQGYAITQLLVSIVGRLAPFTVMAITQQLYQKDGMLALSWVAQHLFDFDSAAHDKAL</sequence>
<comment type="caution">
    <text evidence="1">The sequence shown here is derived from an EMBL/GenBank/DDBJ whole genome shotgun (WGS) entry which is preliminary data.</text>
</comment>
<evidence type="ECO:0000313" key="2">
    <source>
        <dbReference type="Proteomes" id="UP001140096"/>
    </source>
</evidence>
<keyword evidence="2" id="KW-1185">Reference proteome</keyword>
<reference evidence="1" key="1">
    <citation type="submission" date="2022-07" db="EMBL/GenBank/DDBJ databases">
        <title>Phylogenomic reconstructions and comparative analyses of Kickxellomycotina fungi.</title>
        <authorList>
            <person name="Reynolds N.K."/>
            <person name="Stajich J.E."/>
            <person name="Barry K."/>
            <person name="Grigoriev I.V."/>
            <person name="Crous P."/>
            <person name="Smith M.E."/>
        </authorList>
    </citation>
    <scope>NUCLEOTIDE SEQUENCE</scope>
    <source>
        <strain evidence="1">CBS 102833</strain>
    </source>
</reference>
<organism evidence="1 2">
    <name type="scientific">Coemansia furcata</name>
    <dbReference type="NCBI Taxonomy" id="417177"/>
    <lineage>
        <taxon>Eukaryota</taxon>
        <taxon>Fungi</taxon>
        <taxon>Fungi incertae sedis</taxon>
        <taxon>Zoopagomycota</taxon>
        <taxon>Kickxellomycotina</taxon>
        <taxon>Kickxellomycetes</taxon>
        <taxon>Kickxellales</taxon>
        <taxon>Kickxellaceae</taxon>
        <taxon>Coemansia</taxon>
    </lineage>
</organism>
<protein>
    <submittedName>
        <fullName evidence="1">Uncharacterized protein</fullName>
    </submittedName>
</protein>
<dbReference type="Proteomes" id="UP001140096">
    <property type="component" value="Unassembled WGS sequence"/>
</dbReference>
<accession>A0ACC1L376</accession>
<name>A0ACC1L376_9FUNG</name>